<protein>
    <submittedName>
        <fullName evidence="3">TPM domain-containing protein</fullName>
    </submittedName>
</protein>
<dbReference type="RefSeq" id="WP_185884237.1">
    <property type="nucleotide sequence ID" value="NZ_CP060052.1"/>
</dbReference>
<name>A0A7G6VTE3_9SPHN</name>
<evidence type="ECO:0000259" key="2">
    <source>
        <dbReference type="Pfam" id="PF04536"/>
    </source>
</evidence>
<evidence type="ECO:0000256" key="1">
    <source>
        <dbReference type="SAM" id="Phobius"/>
    </source>
</evidence>
<dbReference type="Proteomes" id="UP000515297">
    <property type="component" value="Chromosome"/>
</dbReference>
<reference evidence="3 4" key="1">
    <citation type="submission" date="2020-08" db="EMBL/GenBank/DDBJ databases">
        <authorList>
            <person name="Liu G."/>
            <person name="Sun C."/>
        </authorList>
    </citation>
    <scope>NUCLEOTIDE SEQUENCE [LARGE SCALE GENOMIC DNA]</scope>
    <source>
        <strain evidence="3 4">OT19</strain>
    </source>
</reference>
<evidence type="ECO:0000313" key="4">
    <source>
        <dbReference type="Proteomes" id="UP000515297"/>
    </source>
</evidence>
<dbReference type="PANTHER" id="PTHR30373:SF8">
    <property type="entry name" value="BLL7265 PROTEIN"/>
    <property type="match status" value="1"/>
</dbReference>
<keyword evidence="1" id="KW-0472">Membrane</keyword>
<feature type="transmembrane region" description="Helical" evidence="1">
    <location>
        <begin position="93"/>
        <end position="116"/>
    </location>
</feature>
<accession>A0A7G6VTE3</accession>
<dbReference type="Gene3D" id="3.10.310.50">
    <property type="match status" value="1"/>
</dbReference>
<proteinExistence type="predicted"/>
<keyword evidence="1" id="KW-0812">Transmembrane</keyword>
<dbReference type="EMBL" id="CP060052">
    <property type="protein sequence ID" value="QNE05008.1"/>
    <property type="molecule type" value="Genomic_DNA"/>
</dbReference>
<dbReference type="AlphaFoldDB" id="A0A7G6VTE3"/>
<dbReference type="InterPro" id="IPR007621">
    <property type="entry name" value="TPM_dom"/>
</dbReference>
<feature type="transmembrane region" description="Helical" evidence="1">
    <location>
        <begin position="50"/>
        <end position="73"/>
    </location>
</feature>
<feature type="domain" description="TPM" evidence="2">
    <location>
        <begin position="144"/>
        <end position="209"/>
    </location>
</feature>
<evidence type="ECO:0000313" key="3">
    <source>
        <dbReference type="EMBL" id="QNE05008.1"/>
    </source>
</evidence>
<dbReference type="PANTHER" id="PTHR30373">
    <property type="entry name" value="UPF0603 PROTEIN YGCG"/>
    <property type="match status" value="1"/>
</dbReference>
<dbReference type="Pfam" id="PF04536">
    <property type="entry name" value="TPM_phosphatase"/>
    <property type="match status" value="1"/>
</dbReference>
<sequence length="232" mass="25631">MAGFGTPRTVYLGEEDHRRVTAAVSAAEQHTSGEIVTILTEKSDDYLDVALCWAAAASLVGLAALAINAEFYIGLWDRLTGNWGAEHTPAELFWMAGLFAAFQFAAAMIVLAWWPFRLILVPGRIKTRRAHERAVSFFKVGAERRTHGRTGILIYLSMREHRAEIVADAAIAHKVPDEVWGEAMTDMLGELKEGRTAAAMVSGVEHVGKVLAEHFPRAHDDQNEIPDRLIEL</sequence>
<keyword evidence="1" id="KW-1133">Transmembrane helix</keyword>
<gene>
    <name evidence="3" type="ORF">H4O24_14035</name>
</gene>
<organism evidence="3 4">
    <name type="scientific">Croceicoccus marinus</name>
    <dbReference type="NCBI Taxonomy" id="450378"/>
    <lineage>
        <taxon>Bacteria</taxon>
        <taxon>Pseudomonadati</taxon>
        <taxon>Pseudomonadota</taxon>
        <taxon>Alphaproteobacteria</taxon>
        <taxon>Sphingomonadales</taxon>
        <taxon>Erythrobacteraceae</taxon>
        <taxon>Croceicoccus</taxon>
    </lineage>
</organism>